<sequence>MARLDPTLAALTELAARIREKVRPGDTLNVPETHYLNGTEPLRLLVTRVGGVVQVGSLLMVEIVGYPIDSVGPTWQERWVSVRVVALDLPGAVSRPASPS</sequence>
<evidence type="ECO:0000313" key="1">
    <source>
        <dbReference type="EMBL" id="MBB4960801.1"/>
    </source>
</evidence>
<accession>A0A7W7STY7</accession>
<dbReference type="EMBL" id="JACHJW010000001">
    <property type="protein sequence ID" value="MBB4960801.1"/>
    <property type="molecule type" value="Genomic_DNA"/>
</dbReference>
<reference evidence="1 2" key="1">
    <citation type="submission" date="2020-08" db="EMBL/GenBank/DDBJ databases">
        <title>Sequencing the genomes of 1000 actinobacteria strains.</title>
        <authorList>
            <person name="Klenk H.-P."/>
        </authorList>
    </citation>
    <scope>NUCLEOTIDE SEQUENCE [LARGE SCALE GENOMIC DNA]</scope>
    <source>
        <strain evidence="1 2">DSM 45886</strain>
    </source>
</reference>
<evidence type="ECO:0000313" key="2">
    <source>
        <dbReference type="Proteomes" id="UP000578819"/>
    </source>
</evidence>
<comment type="caution">
    <text evidence="1">The sequence shown here is derived from an EMBL/GenBank/DDBJ whole genome shotgun (WGS) entry which is preliminary data.</text>
</comment>
<gene>
    <name evidence="1" type="ORF">FHR38_004534</name>
</gene>
<protein>
    <submittedName>
        <fullName evidence="1">Uncharacterized protein</fullName>
    </submittedName>
</protein>
<dbReference type="RefSeq" id="WP_184536518.1">
    <property type="nucleotide sequence ID" value="NZ_JACHJW010000001.1"/>
</dbReference>
<name>A0A7W7STY7_9ACTN</name>
<proteinExistence type="predicted"/>
<keyword evidence="2" id="KW-1185">Reference proteome</keyword>
<organism evidence="1 2">
    <name type="scientific">Micromonospora polyrhachis</name>
    <dbReference type="NCBI Taxonomy" id="1282883"/>
    <lineage>
        <taxon>Bacteria</taxon>
        <taxon>Bacillati</taxon>
        <taxon>Actinomycetota</taxon>
        <taxon>Actinomycetes</taxon>
        <taxon>Micromonosporales</taxon>
        <taxon>Micromonosporaceae</taxon>
        <taxon>Micromonospora</taxon>
    </lineage>
</organism>
<dbReference type="Proteomes" id="UP000578819">
    <property type="component" value="Unassembled WGS sequence"/>
</dbReference>
<dbReference type="AlphaFoldDB" id="A0A7W7STY7"/>